<feature type="compositionally biased region" description="Basic and acidic residues" evidence="1">
    <location>
        <begin position="127"/>
        <end position="185"/>
    </location>
</feature>
<evidence type="ECO:0000256" key="1">
    <source>
        <dbReference type="SAM" id="MobiDB-lite"/>
    </source>
</evidence>
<protein>
    <submittedName>
        <fullName evidence="3">Uncharacterized protein</fullName>
    </submittedName>
</protein>
<name>A0A4R3N150_9GAMM</name>
<dbReference type="AlphaFoldDB" id="A0A4R3N150"/>
<feature type="compositionally biased region" description="Basic and acidic residues" evidence="1">
    <location>
        <begin position="32"/>
        <end position="48"/>
    </location>
</feature>
<gene>
    <name evidence="3" type="ORF">EDC34_10787</name>
</gene>
<feature type="compositionally biased region" description="Basic and acidic residues" evidence="1">
    <location>
        <begin position="99"/>
        <end position="108"/>
    </location>
</feature>
<dbReference type="Proteomes" id="UP000295414">
    <property type="component" value="Unassembled WGS sequence"/>
</dbReference>
<accession>A0A4R3N150</accession>
<dbReference type="OrthoDB" id="5988684at2"/>
<feature type="compositionally biased region" description="Low complexity" evidence="1">
    <location>
        <begin position="116"/>
        <end position="126"/>
    </location>
</feature>
<feature type="compositionally biased region" description="Basic and acidic residues" evidence="1">
    <location>
        <begin position="213"/>
        <end position="223"/>
    </location>
</feature>
<dbReference type="RefSeq" id="WP_114960494.1">
    <property type="nucleotide sequence ID" value="NZ_MSZW01000022.1"/>
</dbReference>
<feature type="region of interest" description="Disordered" evidence="1">
    <location>
        <begin position="28"/>
        <end position="276"/>
    </location>
</feature>
<feature type="chain" id="PRO_5020208796" evidence="2">
    <location>
        <begin position="30"/>
        <end position="442"/>
    </location>
</feature>
<dbReference type="EMBL" id="SMAP01000007">
    <property type="protein sequence ID" value="TCT22535.1"/>
    <property type="molecule type" value="Genomic_DNA"/>
</dbReference>
<feature type="signal peptide" evidence="2">
    <location>
        <begin position="1"/>
        <end position="29"/>
    </location>
</feature>
<proteinExistence type="predicted"/>
<organism evidence="3 4">
    <name type="scientific">Thermomonas haemolytica</name>
    <dbReference type="NCBI Taxonomy" id="141949"/>
    <lineage>
        <taxon>Bacteria</taxon>
        <taxon>Pseudomonadati</taxon>
        <taxon>Pseudomonadota</taxon>
        <taxon>Gammaproteobacteria</taxon>
        <taxon>Lysobacterales</taxon>
        <taxon>Lysobacteraceae</taxon>
        <taxon>Thermomonas</taxon>
    </lineage>
</organism>
<evidence type="ECO:0000313" key="4">
    <source>
        <dbReference type="Proteomes" id="UP000295414"/>
    </source>
</evidence>
<evidence type="ECO:0000313" key="3">
    <source>
        <dbReference type="EMBL" id="TCT22535.1"/>
    </source>
</evidence>
<feature type="compositionally biased region" description="Pro residues" evidence="1">
    <location>
        <begin position="49"/>
        <end position="63"/>
    </location>
</feature>
<reference evidence="3 4" key="1">
    <citation type="submission" date="2019-03" db="EMBL/GenBank/DDBJ databases">
        <title>Genomic Encyclopedia of Type Strains, Phase IV (KMG-IV): sequencing the most valuable type-strain genomes for metagenomic binning, comparative biology and taxonomic classification.</title>
        <authorList>
            <person name="Goeker M."/>
        </authorList>
    </citation>
    <scope>NUCLEOTIDE SEQUENCE [LARGE SCALE GENOMIC DNA]</scope>
    <source>
        <strain evidence="3 4">DSM 13605</strain>
    </source>
</reference>
<sequence length="442" mass="52835">MNCIPAFRPLALAVLGSALALGALMPAAAQDSGDRQEGRWQRQAERARPSPPPAPENRPPAPAPAMRGNDFPRPAQVEPPAARIERPPFNPGQAAPEMRLPRGQDAQRQENWGELARQQMQRQQQDAQREQQRQRFDEQRVADQQRIEMQREQQRQHFEDQRVADQQRLDMQREQQRQRFEDQRMADPQQRNDGNRPAEAPRSPQDWAIQQGLEREAQARRNEQGPPGRPGWPGNRGDDRPGRIPDAERQRRIEEQRRQQAQWQRDEARRRADYDRQRERLERERRNAQYRYQQDYWRRWMAAQARWNAYRFDYYNDPFFYTPYSYRYGFDGRWYSTNSYGAEVLRQAVRDGYREGWYAGQADRYDHWRFDYRGNYAWIDGSYGYPGYYVSFDAYRYYFRQGFERGYRDGYYGRYEYGRYENGSAVILPAVLGMILAFSIIH</sequence>
<comment type="caution">
    <text evidence="3">The sequence shown here is derived from an EMBL/GenBank/DDBJ whole genome shotgun (WGS) entry which is preliminary data.</text>
</comment>
<keyword evidence="2" id="KW-0732">Signal</keyword>
<evidence type="ECO:0000256" key="2">
    <source>
        <dbReference type="SAM" id="SignalP"/>
    </source>
</evidence>
<keyword evidence="4" id="KW-1185">Reference proteome</keyword>
<feature type="compositionally biased region" description="Basic and acidic residues" evidence="1">
    <location>
        <begin position="236"/>
        <end position="276"/>
    </location>
</feature>